<comment type="similarity">
    <text evidence="1">Belongs to the DNA polymerase type-Y family.</text>
</comment>
<reference evidence="5" key="1">
    <citation type="submission" date="2024-07" db="EMBL/GenBank/DDBJ databases">
        <authorList>
            <person name="fu j."/>
        </authorList>
    </citation>
    <scope>NUCLEOTIDE SEQUENCE</scope>
    <source>
        <strain evidence="5">P10A9</strain>
    </source>
</reference>
<dbReference type="PANTHER" id="PTHR35369:SF2">
    <property type="entry name" value="BLR3025 PROTEIN"/>
    <property type="match status" value="1"/>
</dbReference>
<dbReference type="InterPro" id="IPR050356">
    <property type="entry name" value="SulA_CellDiv_inhibitor"/>
</dbReference>
<dbReference type="EMBL" id="CP163302">
    <property type="protein sequence ID" value="XDP44431.1"/>
    <property type="molecule type" value="Genomic_DNA"/>
</dbReference>
<dbReference type="GO" id="GO:0006281">
    <property type="term" value="P:DNA repair"/>
    <property type="evidence" value="ECO:0007669"/>
    <property type="project" value="InterPro"/>
</dbReference>
<dbReference type="PANTHER" id="PTHR35369">
    <property type="entry name" value="BLR3025 PROTEIN-RELATED"/>
    <property type="match status" value="1"/>
</dbReference>
<name>A0AB39KZX5_9MICC</name>
<proteinExistence type="inferred from homology"/>
<evidence type="ECO:0000256" key="3">
    <source>
        <dbReference type="ARBA" id="ARBA00025589"/>
    </source>
</evidence>
<evidence type="ECO:0000256" key="1">
    <source>
        <dbReference type="ARBA" id="ARBA00010945"/>
    </source>
</evidence>
<comment type="function">
    <text evidence="3">Poorly processive, error-prone DNA polymerase involved in untargeted mutagenesis. Copies undamaged DNA at stalled replication forks, which arise in vivo from mismatched or misaligned primer ends. These misaligned primers can be extended by PolIV. Exhibits no 3'-5' exonuclease (proofreading) activity. May be involved in translesional synthesis, in conjunction with the beta clamp from PolIII.</text>
</comment>
<evidence type="ECO:0000259" key="4">
    <source>
        <dbReference type="Pfam" id="PF00817"/>
    </source>
</evidence>
<accession>A0AB39KZX5</accession>
<feature type="domain" description="UmuC" evidence="4">
    <location>
        <begin position="32"/>
        <end position="151"/>
    </location>
</feature>
<dbReference type="Gene3D" id="3.30.70.270">
    <property type="match status" value="1"/>
</dbReference>
<dbReference type="Gene3D" id="3.40.1170.60">
    <property type="match status" value="1"/>
</dbReference>
<protein>
    <submittedName>
        <fullName evidence="5">DNA polymerase Y family protein</fullName>
    </submittedName>
</protein>
<evidence type="ECO:0000256" key="2">
    <source>
        <dbReference type="ARBA" id="ARBA00022763"/>
    </source>
</evidence>
<sequence>MSAATPRALVVWFPDWPLVAAQLAGEVPEGAAAAVIDKGLVAVCSAEARTAGVVRGLRVREAQVRCPELVTVPADPARAEREFDPVVRALETAVPGVQILRPGLCAVRARGAARYYGSEEAAGGAALEGASGLGLEARAGIADSVFAAEQAARSTHELSGLRVIGAGASAAFLSPLPVAALGDPRLASLLTRLGLRTLGDFAGLPAAEVRSRFGAEGLAAHARASGRDSRAVVPRVPPAPLDRTAEFEPGLTRVDQIAFALRPVAEDFVAGLMHAGLACTLLRVQITDDSGARSERSWGHPHQFSPGDAVERVRWQLQSGQDPSPRPRERTAWRTTGDALGAPVVQVRLLPERVDLLGRRAQALFGGVDERLDHGLHRLQTMLGHGSVLHAAAAGGRLLAERCLLVPWGEEPPLGTSDRASRPWPGSVPPPLPATVFSEPPPVTLLGDDGLPLGVGARGGLSTAPAWFVPAAGARRRAVRSWAGPWPLRERWWDAAEGRRAERFQILDGDGEAWLLLGEDGSWWAEARYD</sequence>
<dbReference type="InterPro" id="IPR043502">
    <property type="entry name" value="DNA/RNA_pol_sf"/>
</dbReference>
<dbReference type="SUPFAM" id="SSF56672">
    <property type="entry name" value="DNA/RNA polymerases"/>
    <property type="match status" value="1"/>
</dbReference>
<dbReference type="RefSeq" id="WP_369045134.1">
    <property type="nucleotide sequence ID" value="NZ_CP163302.1"/>
</dbReference>
<dbReference type="CDD" id="cd03468">
    <property type="entry name" value="PolY_like"/>
    <property type="match status" value="1"/>
</dbReference>
<dbReference type="InterPro" id="IPR043128">
    <property type="entry name" value="Rev_trsase/Diguanyl_cyclase"/>
</dbReference>
<dbReference type="Pfam" id="PF00817">
    <property type="entry name" value="IMS"/>
    <property type="match status" value="1"/>
</dbReference>
<evidence type="ECO:0000313" key="5">
    <source>
        <dbReference type="EMBL" id="XDP44431.1"/>
    </source>
</evidence>
<gene>
    <name evidence="5" type="ORF">AB5L97_14280</name>
</gene>
<organism evidence="5">
    <name type="scientific">Sinomonas puerhi</name>
    <dbReference type="NCBI Taxonomy" id="3238584"/>
    <lineage>
        <taxon>Bacteria</taxon>
        <taxon>Bacillati</taxon>
        <taxon>Actinomycetota</taxon>
        <taxon>Actinomycetes</taxon>
        <taxon>Micrococcales</taxon>
        <taxon>Micrococcaceae</taxon>
        <taxon>Sinomonas</taxon>
    </lineage>
</organism>
<keyword evidence="2" id="KW-0227">DNA damage</keyword>
<dbReference type="InterPro" id="IPR001126">
    <property type="entry name" value="UmuC"/>
</dbReference>
<dbReference type="KEGG" id="spue:AB5L97_14280"/>
<dbReference type="AlphaFoldDB" id="A0AB39KZX5"/>